<dbReference type="InterPro" id="IPR050194">
    <property type="entry name" value="Glycosyltransferase_grp1"/>
</dbReference>
<feature type="binding site" evidence="7">
    <location>
        <position position="24"/>
    </location>
    <ligand>
        <name>UDP-N-acetyl-alpha-D-glucosamine</name>
        <dbReference type="ChEBI" id="CHEBI:57705"/>
    </ligand>
</feature>
<evidence type="ECO:0000256" key="1">
    <source>
        <dbReference type="ARBA" id="ARBA00008449"/>
    </source>
</evidence>
<feature type="binding site" evidence="7">
    <location>
        <position position="297"/>
    </location>
    <ligand>
        <name>Mg(2+)</name>
        <dbReference type="ChEBI" id="CHEBI:18420"/>
    </ligand>
</feature>
<evidence type="ECO:0000256" key="6">
    <source>
        <dbReference type="ARBA" id="ARBA00048131"/>
    </source>
</evidence>
<evidence type="ECO:0000256" key="7">
    <source>
        <dbReference type="HAMAP-Rule" id="MF_01695"/>
    </source>
</evidence>
<feature type="domain" description="Glycosyl transferase family 1" evidence="8">
    <location>
        <begin position="207"/>
        <end position="367"/>
    </location>
</feature>
<comment type="similarity">
    <text evidence="1 7">Belongs to the glycosyltransferase group 1 family. MshA subfamily.</text>
</comment>
<evidence type="ECO:0000313" key="11">
    <source>
        <dbReference type="Proteomes" id="UP000271573"/>
    </source>
</evidence>
<dbReference type="GO" id="GO:0000287">
    <property type="term" value="F:magnesium ion binding"/>
    <property type="evidence" value="ECO:0007669"/>
    <property type="project" value="UniProtKB-UniRule"/>
</dbReference>
<name>A0A3G9IM06_9ACTN</name>
<feature type="domain" description="Glycosyltransferase subfamily 4-like N-terminal" evidence="9">
    <location>
        <begin position="23"/>
        <end position="194"/>
    </location>
</feature>
<evidence type="ECO:0000313" key="10">
    <source>
        <dbReference type="EMBL" id="BBH17045.1"/>
    </source>
</evidence>
<feature type="binding site" evidence="7">
    <location>
        <position position="10"/>
    </location>
    <ligand>
        <name>1D-myo-inositol 3-phosphate</name>
        <dbReference type="ChEBI" id="CHEBI:58401"/>
    </ligand>
</feature>
<dbReference type="RefSeq" id="WP_231998868.1">
    <property type="nucleotide sequence ID" value="NZ_AP019307.1"/>
</dbReference>
<dbReference type="InterPro" id="IPR017814">
    <property type="entry name" value="Mycothiol_biosynthesis_MshA"/>
</dbReference>
<feature type="binding site" evidence="7">
    <location>
        <position position="229"/>
    </location>
    <ligand>
        <name>UDP-N-acetyl-alpha-D-glucosamine</name>
        <dbReference type="ChEBI" id="CHEBI:57705"/>
    </ligand>
</feature>
<dbReference type="GO" id="GO:0010125">
    <property type="term" value="P:mycothiol biosynthetic process"/>
    <property type="evidence" value="ECO:0007669"/>
    <property type="project" value="UniProtKB-UniRule"/>
</dbReference>
<dbReference type="Pfam" id="PF00534">
    <property type="entry name" value="Glycos_transf_1"/>
    <property type="match status" value="1"/>
</dbReference>
<dbReference type="AlphaFoldDB" id="A0A3G9IM06"/>
<evidence type="ECO:0000256" key="2">
    <source>
        <dbReference type="ARBA" id="ARBA00022676"/>
    </source>
</evidence>
<feature type="binding site" evidence="7">
    <location>
        <position position="132"/>
    </location>
    <ligand>
        <name>1D-myo-inositol 3-phosphate</name>
        <dbReference type="ChEBI" id="CHEBI:58401"/>
    </ligand>
</feature>
<feature type="binding site" evidence="7">
    <location>
        <position position="79"/>
    </location>
    <ligand>
        <name>1D-myo-inositol 3-phosphate</name>
        <dbReference type="ChEBI" id="CHEBI:58401"/>
    </ligand>
</feature>
<sequence>MQRVAMVSMHTSPLDQPGTGDAGGLNVYVLELSRRLADAGIEVDLFTRRTSPSAPSSVDYADGITIRHLEAGPVRPVAKEALAELVPAFAAALAQTDDRAYDLIHSHYWLSGRASLMASRRWDAPLVHSMHTTARMKNLTLAVGDRAEPRSRVLGEEFIAANADLLIANTDAEASHLISAYGADSDRVTVVHPGVNLSTFRPDVTARAALGLNADAIVLAFVGRLQPLKAPDVLLRAVAVMLARNPSLRPRLVVPIIGGPSGAGPDVSLPGLVRELGIGDVVRLLPPLAHAELARWYAASTLVAVPSYSETFGLVALEAQAAGTPVVAAAVGGLRTAVREGISGLLVDGHSAEAWASALTRGIAQRERLAVGTRPHAAAFSWEATAARMIGAYECVTSASLIDEEMTA</sequence>
<dbReference type="GO" id="GO:0008375">
    <property type="term" value="F:acetylglucosaminyltransferase activity"/>
    <property type="evidence" value="ECO:0007669"/>
    <property type="project" value="UniProtKB-UniRule"/>
</dbReference>
<feature type="binding site" evidence="7">
    <location>
        <position position="310"/>
    </location>
    <ligand>
        <name>UDP-N-acetyl-alpha-D-glucosamine</name>
        <dbReference type="ChEBI" id="CHEBI:57705"/>
    </ligand>
</feature>
<protein>
    <recommendedName>
        <fullName evidence="7">D-inositol-3-phosphate glycosyltransferase</fullName>
        <ecNumber evidence="7">2.4.1.250</ecNumber>
    </recommendedName>
    <alternativeName>
        <fullName evidence="7">N-acetylglucosamine-inositol-phosphate N-acetylglucosaminyltransferase</fullName>
        <shortName evidence="7">GlcNAc-Ins-P N-acetylglucosaminyltransferase</shortName>
    </alternativeName>
</protein>
<keyword evidence="3 7" id="KW-0808">Transferase</keyword>
<evidence type="ECO:0000259" key="9">
    <source>
        <dbReference type="Pfam" id="PF13579"/>
    </source>
</evidence>
<keyword evidence="4 7" id="KW-0479">Metal-binding</keyword>
<feature type="binding site" evidence="7">
    <location>
        <position position="108"/>
    </location>
    <ligand>
        <name>1D-myo-inositol 3-phosphate</name>
        <dbReference type="ChEBI" id="CHEBI:58401"/>
    </ligand>
</feature>
<dbReference type="Pfam" id="PF13579">
    <property type="entry name" value="Glyco_trans_4_4"/>
    <property type="match status" value="1"/>
</dbReference>
<dbReference type="EMBL" id="AP019307">
    <property type="protein sequence ID" value="BBH17045.1"/>
    <property type="molecule type" value="Genomic_DNA"/>
</dbReference>
<feature type="binding site" evidence="7">
    <location>
        <position position="318"/>
    </location>
    <ligand>
        <name>UDP-N-acetyl-alpha-D-glucosamine</name>
        <dbReference type="ChEBI" id="CHEBI:57705"/>
    </ligand>
</feature>
<dbReference type="PANTHER" id="PTHR45947:SF3">
    <property type="entry name" value="SULFOQUINOVOSYL TRANSFERASE SQD2"/>
    <property type="match status" value="1"/>
</dbReference>
<feature type="binding site" evidence="7">
    <location>
        <position position="224"/>
    </location>
    <ligand>
        <name>UDP-N-acetyl-alpha-D-glucosamine</name>
        <dbReference type="ChEBI" id="CHEBI:57705"/>
    </ligand>
</feature>
<keyword evidence="2 7" id="KW-0328">Glycosyltransferase</keyword>
<dbReference type="KEGG" id="nbe:Back2_13320"/>
<comment type="function">
    <text evidence="7">Catalyzes the transfer of a N-acetyl-glucosamine moiety to 1D-myo-inositol 3-phosphate to produce 1D-myo-inositol 2-acetamido-2-deoxy-glucopyranoside 3-phosphate in the mycothiol biosynthesis pathway.</text>
</comment>
<dbReference type="NCBIfam" id="TIGR03449">
    <property type="entry name" value="mycothiol_MshA"/>
    <property type="match status" value="1"/>
</dbReference>
<comment type="caution">
    <text evidence="7">Lacks conserved residue(s) required for the propagation of feature annotation.</text>
</comment>
<dbReference type="InterPro" id="IPR028098">
    <property type="entry name" value="Glyco_trans_4-like_N"/>
</dbReference>
<dbReference type="EC" id="2.4.1.250" evidence="7"/>
<keyword evidence="5 7" id="KW-0460">Magnesium</keyword>
<accession>A0A3G9IM06</accession>
<evidence type="ECO:0000256" key="5">
    <source>
        <dbReference type="ARBA" id="ARBA00022842"/>
    </source>
</evidence>
<comment type="catalytic activity">
    <reaction evidence="6 7">
        <text>1D-myo-inositol 3-phosphate + UDP-N-acetyl-alpha-D-glucosamine = 1D-myo-inositol 2-acetamido-2-deoxy-alpha-D-glucopyranoside 3-phosphate + UDP + H(+)</text>
        <dbReference type="Rhea" id="RHEA:26188"/>
        <dbReference type="ChEBI" id="CHEBI:15378"/>
        <dbReference type="ChEBI" id="CHEBI:57705"/>
        <dbReference type="ChEBI" id="CHEBI:58223"/>
        <dbReference type="ChEBI" id="CHEBI:58401"/>
        <dbReference type="ChEBI" id="CHEBI:58892"/>
        <dbReference type="EC" id="2.4.1.250"/>
    </reaction>
</comment>
<proteinExistence type="inferred from homology"/>
<dbReference type="GO" id="GO:0102710">
    <property type="term" value="F:D-inositol-3-phosphate glycosyltransferase activity"/>
    <property type="evidence" value="ECO:0007669"/>
    <property type="project" value="UniProtKB-EC"/>
</dbReference>
<dbReference type="HAMAP" id="MF_01695">
    <property type="entry name" value="MshA"/>
    <property type="match status" value="1"/>
</dbReference>
<evidence type="ECO:0000256" key="4">
    <source>
        <dbReference type="ARBA" id="ARBA00022723"/>
    </source>
</evidence>
<feature type="binding site" evidence="7">
    <location>
        <position position="152"/>
    </location>
    <ligand>
        <name>1D-myo-inositol 3-phosphate</name>
        <dbReference type="ChEBI" id="CHEBI:58401"/>
    </ligand>
</feature>
<reference evidence="10 11" key="1">
    <citation type="submission" date="2018-11" db="EMBL/GenBank/DDBJ databases">
        <title>Complete genome sequence of Nocardioides baekrokdamisoli strain KCTC 39748.</title>
        <authorList>
            <person name="Kang S.W."/>
            <person name="Lee K.C."/>
            <person name="Kim K.K."/>
            <person name="Kim J.S."/>
            <person name="Kim D.S."/>
            <person name="Ko S.H."/>
            <person name="Yang S.H."/>
            <person name="Shin Y.K."/>
            <person name="Lee J.S."/>
        </authorList>
    </citation>
    <scope>NUCLEOTIDE SEQUENCE [LARGE SCALE GENOMIC DNA]</scope>
    <source>
        <strain evidence="10 11">KCTC 39748</strain>
    </source>
</reference>
<evidence type="ECO:0000259" key="8">
    <source>
        <dbReference type="Pfam" id="PF00534"/>
    </source>
</evidence>
<dbReference type="InterPro" id="IPR001296">
    <property type="entry name" value="Glyco_trans_1"/>
</dbReference>
<dbReference type="PANTHER" id="PTHR45947">
    <property type="entry name" value="SULFOQUINOVOSYL TRANSFERASE SQD2"/>
    <property type="match status" value="1"/>
</dbReference>
<feature type="binding site" evidence="7">
    <location>
        <position position="300"/>
    </location>
    <ligand>
        <name>Mg(2+)</name>
        <dbReference type="ChEBI" id="CHEBI:18420"/>
    </ligand>
</feature>
<dbReference type="Gene3D" id="3.40.50.2000">
    <property type="entry name" value="Glycogen Phosphorylase B"/>
    <property type="match status" value="2"/>
</dbReference>
<dbReference type="SUPFAM" id="SSF53756">
    <property type="entry name" value="UDP-Glycosyltransferase/glycogen phosphorylase"/>
    <property type="match status" value="1"/>
</dbReference>
<gene>
    <name evidence="7 10" type="primary">mshA</name>
    <name evidence="10" type="ORF">Back2_13320</name>
</gene>
<feature type="binding site" evidence="7">
    <location>
        <begin position="21"/>
        <end position="26"/>
    </location>
    <ligand>
        <name>1D-myo-inositol 3-phosphate</name>
        <dbReference type="ChEBI" id="CHEBI:58401"/>
    </ligand>
</feature>
<dbReference type="Proteomes" id="UP000271573">
    <property type="component" value="Chromosome"/>
</dbReference>
<feature type="binding site" evidence="7">
    <location>
        <begin position="16"/>
        <end position="17"/>
    </location>
    <ligand>
        <name>UDP-N-acetyl-alpha-D-glucosamine</name>
        <dbReference type="ChEBI" id="CHEBI:57705"/>
    </ligand>
</feature>
<feature type="binding site" evidence="7">
    <location>
        <position position="324"/>
    </location>
    <ligand>
        <name>Mg(2+)</name>
        <dbReference type="ChEBI" id="CHEBI:18420"/>
    </ligand>
</feature>
<keyword evidence="11" id="KW-1185">Reference proteome</keyword>
<comment type="subunit">
    <text evidence="7">Homodimer.</text>
</comment>
<evidence type="ECO:0000256" key="3">
    <source>
        <dbReference type="ARBA" id="ARBA00022679"/>
    </source>
</evidence>
<organism evidence="10 11">
    <name type="scientific">Nocardioides baekrokdamisoli</name>
    <dbReference type="NCBI Taxonomy" id="1804624"/>
    <lineage>
        <taxon>Bacteria</taxon>
        <taxon>Bacillati</taxon>
        <taxon>Actinomycetota</taxon>
        <taxon>Actinomycetes</taxon>
        <taxon>Propionibacteriales</taxon>
        <taxon>Nocardioidaceae</taxon>
        <taxon>Nocardioides</taxon>
    </lineage>
</organism>